<reference evidence="1" key="1">
    <citation type="submission" date="2021-10" db="EMBL/GenBank/DDBJ databases">
        <title>De novo Genome Assembly of Clathrus columnatus (Basidiomycota, Fungi) Using Illumina and Nanopore Sequence Data.</title>
        <authorList>
            <person name="Ogiso-Tanaka E."/>
            <person name="Itagaki H."/>
            <person name="Hosoya T."/>
            <person name="Hosaka K."/>
        </authorList>
    </citation>
    <scope>NUCLEOTIDE SEQUENCE</scope>
    <source>
        <strain evidence="1">MO-923</strain>
    </source>
</reference>
<organism evidence="1 2">
    <name type="scientific">Clathrus columnatus</name>
    <dbReference type="NCBI Taxonomy" id="1419009"/>
    <lineage>
        <taxon>Eukaryota</taxon>
        <taxon>Fungi</taxon>
        <taxon>Dikarya</taxon>
        <taxon>Basidiomycota</taxon>
        <taxon>Agaricomycotina</taxon>
        <taxon>Agaricomycetes</taxon>
        <taxon>Phallomycetidae</taxon>
        <taxon>Phallales</taxon>
        <taxon>Clathraceae</taxon>
        <taxon>Clathrus</taxon>
    </lineage>
</organism>
<keyword evidence="2" id="KW-1185">Reference proteome</keyword>
<accession>A0AAV5AFP1</accession>
<name>A0AAV5AFP1_9AGAM</name>
<dbReference type="Proteomes" id="UP001050691">
    <property type="component" value="Unassembled WGS sequence"/>
</dbReference>
<protein>
    <submittedName>
        <fullName evidence="1">Uncharacterized protein</fullName>
    </submittedName>
</protein>
<comment type="caution">
    <text evidence="1">The sequence shown here is derived from an EMBL/GenBank/DDBJ whole genome shotgun (WGS) entry which is preliminary data.</text>
</comment>
<evidence type="ECO:0000313" key="1">
    <source>
        <dbReference type="EMBL" id="GJJ11720.1"/>
    </source>
</evidence>
<sequence>MTWNPHTERHNRLTPKPLVPASQDHFLTKFWLRVEQVLLVMSRSIIRVPTSLAIFTEELEPGSKASQLYPKGRTFSTLTIANMFKLIRLDNIIWHSVPLNQIKTTASPSHSAIDPTTNK</sequence>
<evidence type="ECO:0000313" key="2">
    <source>
        <dbReference type="Proteomes" id="UP001050691"/>
    </source>
</evidence>
<gene>
    <name evidence="1" type="ORF">Clacol_005957</name>
</gene>
<proteinExistence type="predicted"/>
<dbReference type="AlphaFoldDB" id="A0AAV5AFP1"/>
<dbReference type="EMBL" id="BPWL01000007">
    <property type="protein sequence ID" value="GJJ11720.1"/>
    <property type="molecule type" value="Genomic_DNA"/>
</dbReference>